<reference evidence="3" key="1">
    <citation type="journal article" date="2019" name="Int. J. Syst. Evol. Microbiol.">
        <title>The Global Catalogue of Microorganisms (GCM) 10K type strain sequencing project: providing services to taxonomists for standard genome sequencing and annotation.</title>
        <authorList>
            <consortium name="The Broad Institute Genomics Platform"/>
            <consortium name="The Broad Institute Genome Sequencing Center for Infectious Disease"/>
            <person name="Wu L."/>
            <person name="Ma J."/>
        </authorList>
    </citation>
    <scope>NUCLEOTIDE SEQUENCE [LARGE SCALE GENOMIC DNA]</scope>
    <source>
        <strain evidence="3">JCM 18532</strain>
    </source>
</reference>
<gene>
    <name evidence="2" type="ORF">GCM10023350_30160</name>
</gene>
<keyword evidence="3" id="KW-1185">Reference proteome</keyword>
<sequence>MTDAPRPGLHWGIKTSFLEYISRMPDGRASITDGATFLEGNVAAFEPLPDAVPADASPGERTWAFRGDVRFAGHHGMLYVRIADPRVTVREGRAVLTVLDPEEPDTRPRLPLVQFTLVQQDLDADLDAWLATDVALTPEGTGLFNDVYEAGEMFEPLAIFLPTTTQAA</sequence>
<dbReference type="Proteomes" id="UP001499882">
    <property type="component" value="Unassembled WGS sequence"/>
</dbReference>
<organism evidence="2 3">
    <name type="scientific">Nocardioides endophyticus</name>
    <dbReference type="NCBI Taxonomy" id="1353775"/>
    <lineage>
        <taxon>Bacteria</taxon>
        <taxon>Bacillati</taxon>
        <taxon>Actinomycetota</taxon>
        <taxon>Actinomycetes</taxon>
        <taxon>Propionibacteriales</taxon>
        <taxon>Nocardioidaceae</taxon>
        <taxon>Nocardioides</taxon>
    </lineage>
</organism>
<name>A0ABP8Z132_9ACTN</name>
<dbReference type="EMBL" id="BAABKN010000019">
    <property type="protein sequence ID" value="GAA4743426.1"/>
    <property type="molecule type" value="Genomic_DNA"/>
</dbReference>
<comment type="caution">
    <text evidence="2">The sequence shown here is derived from an EMBL/GenBank/DDBJ whole genome shotgun (WGS) entry which is preliminary data.</text>
</comment>
<accession>A0ABP8Z132</accession>
<dbReference type="RefSeq" id="WP_345527640.1">
    <property type="nucleotide sequence ID" value="NZ_BAABKN010000019.1"/>
</dbReference>
<dbReference type="Pfam" id="PF04213">
    <property type="entry name" value="HtaA"/>
    <property type="match status" value="1"/>
</dbReference>
<evidence type="ECO:0000313" key="3">
    <source>
        <dbReference type="Proteomes" id="UP001499882"/>
    </source>
</evidence>
<protein>
    <recommendedName>
        <fullName evidence="1">Htaa domain-containing protein</fullName>
    </recommendedName>
</protein>
<proteinExistence type="predicted"/>
<evidence type="ECO:0000313" key="2">
    <source>
        <dbReference type="EMBL" id="GAA4743426.1"/>
    </source>
</evidence>
<evidence type="ECO:0000259" key="1">
    <source>
        <dbReference type="Pfam" id="PF04213"/>
    </source>
</evidence>
<dbReference type="InterPro" id="IPR007331">
    <property type="entry name" value="Htaa"/>
</dbReference>
<feature type="domain" description="Htaa" evidence="1">
    <location>
        <begin position="9"/>
        <end position="158"/>
    </location>
</feature>